<dbReference type="OrthoDB" id="9807403at2"/>
<comment type="similarity">
    <text evidence="6">Belongs to the tRNA(Ile)-lysidine synthase family.</text>
</comment>
<dbReference type="HAMAP" id="MF_01161">
    <property type="entry name" value="tRNA_Ile_lys_synt"/>
    <property type="match status" value="1"/>
</dbReference>
<keyword evidence="6" id="KW-0963">Cytoplasm</keyword>
<evidence type="ECO:0000256" key="2">
    <source>
        <dbReference type="ARBA" id="ARBA00022694"/>
    </source>
</evidence>
<dbReference type="EMBL" id="NIDE01000014">
    <property type="protein sequence ID" value="OWK38450.1"/>
    <property type="molecule type" value="Genomic_DNA"/>
</dbReference>
<dbReference type="GO" id="GO:0005737">
    <property type="term" value="C:cytoplasm"/>
    <property type="evidence" value="ECO:0007669"/>
    <property type="project" value="UniProtKB-SubCell"/>
</dbReference>
<comment type="domain">
    <text evidence="6">The N-terminal region contains the highly conserved SGGXDS motif, predicted to be a P-loop motif involved in ATP binding.</text>
</comment>
<protein>
    <recommendedName>
        <fullName evidence="6">tRNA(Ile)-lysidine synthase</fullName>
        <ecNumber evidence="6">6.3.4.19</ecNumber>
    </recommendedName>
    <alternativeName>
        <fullName evidence="6">tRNA(Ile)-2-lysyl-cytidine synthase</fullName>
    </alternativeName>
    <alternativeName>
        <fullName evidence="6">tRNA(Ile)-lysidine synthetase</fullName>
    </alternativeName>
</protein>
<evidence type="ECO:0000313" key="9">
    <source>
        <dbReference type="Proteomes" id="UP000214646"/>
    </source>
</evidence>
<evidence type="ECO:0000259" key="7">
    <source>
        <dbReference type="Pfam" id="PF01171"/>
    </source>
</evidence>
<comment type="subcellular location">
    <subcellularLocation>
        <location evidence="6">Cytoplasm</location>
    </subcellularLocation>
</comment>
<evidence type="ECO:0000256" key="6">
    <source>
        <dbReference type="HAMAP-Rule" id="MF_01161"/>
    </source>
</evidence>
<dbReference type="InterPro" id="IPR012094">
    <property type="entry name" value="tRNA_Ile_lys_synt"/>
</dbReference>
<dbReference type="InterPro" id="IPR012795">
    <property type="entry name" value="tRNA_Ile_lys_synt_N"/>
</dbReference>
<dbReference type="GO" id="GO:0032267">
    <property type="term" value="F:tRNA(Ile)-lysidine synthase activity"/>
    <property type="evidence" value="ECO:0007669"/>
    <property type="project" value="UniProtKB-EC"/>
</dbReference>
<comment type="function">
    <text evidence="6">Ligates lysine onto the cytidine present at position 34 of the AUA codon-specific tRNA(Ile) that contains the anticodon CAU, in an ATP-dependent manner. Cytidine is converted to lysidine, thus changing the amino acid specificity of the tRNA from methionine to isoleucine.</text>
</comment>
<dbReference type="Pfam" id="PF01171">
    <property type="entry name" value="ATP_bind_3"/>
    <property type="match status" value="1"/>
</dbReference>
<evidence type="ECO:0000313" key="8">
    <source>
        <dbReference type="EMBL" id="OWK38450.1"/>
    </source>
</evidence>
<name>A0A225DA13_9BACT</name>
<accession>A0A225DA13</accession>
<dbReference type="RefSeq" id="WP_161967852.1">
    <property type="nucleotide sequence ID" value="NZ_NIDE01000014.1"/>
</dbReference>
<dbReference type="GO" id="GO:0006400">
    <property type="term" value="P:tRNA modification"/>
    <property type="evidence" value="ECO:0007669"/>
    <property type="project" value="UniProtKB-UniRule"/>
</dbReference>
<dbReference type="InterPro" id="IPR014729">
    <property type="entry name" value="Rossmann-like_a/b/a_fold"/>
</dbReference>
<feature type="domain" description="tRNA(Ile)-lysidine/2-thiocytidine synthase N-terminal" evidence="7">
    <location>
        <begin position="23"/>
        <end position="203"/>
    </location>
</feature>
<dbReference type="PANTHER" id="PTHR43033:SF1">
    <property type="entry name" value="TRNA(ILE)-LYSIDINE SYNTHASE-RELATED"/>
    <property type="match status" value="1"/>
</dbReference>
<dbReference type="GO" id="GO:0005524">
    <property type="term" value="F:ATP binding"/>
    <property type="evidence" value="ECO:0007669"/>
    <property type="project" value="UniProtKB-UniRule"/>
</dbReference>
<dbReference type="SUPFAM" id="SSF52402">
    <property type="entry name" value="Adenine nucleotide alpha hydrolases-like"/>
    <property type="match status" value="1"/>
</dbReference>
<gene>
    <name evidence="6" type="primary">tilS</name>
    <name evidence="8" type="ORF">FRUB_07570</name>
</gene>
<keyword evidence="2 6" id="KW-0819">tRNA processing</keyword>
<keyword evidence="4 6" id="KW-0067">ATP-binding</keyword>
<evidence type="ECO:0000256" key="3">
    <source>
        <dbReference type="ARBA" id="ARBA00022741"/>
    </source>
</evidence>
<organism evidence="8 9">
    <name type="scientific">Fimbriiglobus ruber</name>
    <dbReference type="NCBI Taxonomy" id="1908690"/>
    <lineage>
        <taxon>Bacteria</taxon>
        <taxon>Pseudomonadati</taxon>
        <taxon>Planctomycetota</taxon>
        <taxon>Planctomycetia</taxon>
        <taxon>Gemmatales</taxon>
        <taxon>Gemmataceae</taxon>
        <taxon>Fimbriiglobus</taxon>
    </lineage>
</organism>
<sequence length="326" mass="34916">MARLAAEVGRFLDRHHLRGRTGVAAVSGGADSVALLRAFVASGVHVAVAHFNHQLRGPDADRDEAFVRDLAVGLGVPVHVGTADVRGEATRSGGNLEATARGLRYDWLGRIAAEVGAGWVATGHTADDQAETVIHRLVRGTGLQGLRGIAPVRPLTADVSLVRPLLGVTRVEIIGYLNLLDQPHREDASNVDPAFTRNRIRHELLPLLKIFNPEVVSALGRLAGQADEAQQVVDRAAADLLAAAERPRAGHLLVFAADTLTAAPPHLVRAMFRLAWEREGWPGGAMTAAHWERLHGMTRDDASAVDFPGGVTARRVGRVVQLGRRL</sequence>
<comment type="catalytic activity">
    <reaction evidence="5 6">
        <text>cytidine(34) in tRNA(Ile2) + L-lysine + ATP = lysidine(34) in tRNA(Ile2) + AMP + diphosphate + H(+)</text>
        <dbReference type="Rhea" id="RHEA:43744"/>
        <dbReference type="Rhea" id="RHEA-COMP:10625"/>
        <dbReference type="Rhea" id="RHEA-COMP:10670"/>
        <dbReference type="ChEBI" id="CHEBI:15378"/>
        <dbReference type="ChEBI" id="CHEBI:30616"/>
        <dbReference type="ChEBI" id="CHEBI:32551"/>
        <dbReference type="ChEBI" id="CHEBI:33019"/>
        <dbReference type="ChEBI" id="CHEBI:82748"/>
        <dbReference type="ChEBI" id="CHEBI:83665"/>
        <dbReference type="ChEBI" id="CHEBI:456215"/>
        <dbReference type="EC" id="6.3.4.19"/>
    </reaction>
</comment>
<feature type="binding site" evidence="6">
    <location>
        <begin position="27"/>
        <end position="32"/>
    </location>
    <ligand>
        <name>ATP</name>
        <dbReference type="ChEBI" id="CHEBI:30616"/>
    </ligand>
</feature>
<dbReference type="NCBIfam" id="TIGR02432">
    <property type="entry name" value="lysidine_TilS_N"/>
    <property type="match status" value="1"/>
</dbReference>
<evidence type="ECO:0000256" key="4">
    <source>
        <dbReference type="ARBA" id="ARBA00022840"/>
    </source>
</evidence>
<dbReference type="EC" id="6.3.4.19" evidence="6"/>
<dbReference type="PANTHER" id="PTHR43033">
    <property type="entry name" value="TRNA(ILE)-LYSIDINE SYNTHASE-RELATED"/>
    <property type="match status" value="1"/>
</dbReference>
<evidence type="ECO:0000256" key="1">
    <source>
        <dbReference type="ARBA" id="ARBA00022598"/>
    </source>
</evidence>
<evidence type="ECO:0000256" key="5">
    <source>
        <dbReference type="ARBA" id="ARBA00048539"/>
    </source>
</evidence>
<keyword evidence="3 6" id="KW-0547">Nucleotide-binding</keyword>
<dbReference type="AlphaFoldDB" id="A0A225DA13"/>
<keyword evidence="1 6" id="KW-0436">Ligase</keyword>
<comment type="caution">
    <text evidence="8">The sequence shown here is derived from an EMBL/GenBank/DDBJ whole genome shotgun (WGS) entry which is preliminary data.</text>
</comment>
<keyword evidence="9" id="KW-1185">Reference proteome</keyword>
<proteinExistence type="inferred from homology"/>
<dbReference type="CDD" id="cd01992">
    <property type="entry name" value="TilS_N"/>
    <property type="match status" value="1"/>
</dbReference>
<reference evidence="9" key="1">
    <citation type="submission" date="2017-06" db="EMBL/GenBank/DDBJ databases">
        <title>Genome analysis of Fimbriiglobus ruber SP5, the first member of the order Planctomycetales with confirmed chitinolytic capability.</title>
        <authorList>
            <person name="Ravin N.V."/>
            <person name="Rakitin A.L."/>
            <person name="Ivanova A.A."/>
            <person name="Beletsky A.V."/>
            <person name="Kulichevskaya I.S."/>
            <person name="Mardanov A.V."/>
            <person name="Dedysh S.N."/>
        </authorList>
    </citation>
    <scope>NUCLEOTIDE SEQUENCE [LARGE SCALE GENOMIC DNA]</scope>
    <source>
        <strain evidence="9">SP5</strain>
    </source>
</reference>
<dbReference type="InterPro" id="IPR011063">
    <property type="entry name" value="TilS/TtcA_N"/>
</dbReference>
<dbReference type="Proteomes" id="UP000214646">
    <property type="component" value="Unassembled WGS sequence"/>
</dbReference>
<dbReference type="Gene3D" id="3.40.50.620">
    <property type="entry name" value="HUPs"/>
    <property type="match status" value="1"/>
</dbReference>